<feature type="transmembrane region" description="Helical" evidence="7">
    <location>
        <begin position="495"/>
        <end position="516"/>
    </location>
</feature>
<protein>
    <submittedName>
        <fullName evidence="10">NADH-quinone oxidoreductase subunit L</fullName>
    </submittedName>
</protein>
<keyword evidence="4 7" id="KW-1133">Transmembrane helix</keyword>
<dbReference type="PANTHER" id="PTHR42829">
    <property type="entry name" value="NADH-UBIQUINONE OXIDOREDUCTASE CHAIN 5"/>
    <property type="match status" value="1"/>
</dbReference>
<feature type="transmembrane region" description="Helical" evidence="7">
    <location>
        <begin position="256"/>
        <end position="274"/>
    </location>
</feature>
<feature type="transmembrane region" description="Helical" evidence="7">
    <location>
        <begin position="314"/>
        <end position="332"/>
    </location>
</feature>
<accession>A0A4Y8M3G1</accession>
<evidence type="ECO:0000256" key="6">
    <source>
        <dbReference type="RuleBase" id="RU000320"/>
    </source>
</evidence>
<dbReference type="Pfam" id="PF00662">
    <property type="entry name" value="Proton_antipo_N"/>
    <property type="match status" value="1"/>
</dbReference>
<feature type="transmembrane region" description="Helical" evidence="7">
    <location>
        <begin position="286"/>
        <end position="307"/>
    </location>
</feature>
<dbReference type="PRINTS" id="PR01434">
    <property type="entry name" value="NADHDHGNASE5"/>
</dbReference>
<feature type="transmembrane region" description="Helical" evidence="7">
    <location>
        <begin position="380"/>
        <end position="403"/>
    </location>
</feature>
<feature type="transmembrane region" description="Helical" evidence="7">
    <location>
        <begin position="87"/>
        <end position="106"/>
    </location>
</feature>
<dbReference type="GO" id="GO:0015990">
    <property type="term" value="P:electron transport coupled proton transport"/>
    <property type="evidence" value="ECO:0007669"/>
    <property type="project" value="TreeGrafter"/>
</dbReference>
<dbReference type="Pfam" id="PF00361">
    <property type="entry name" value="Proton_antipo_M"/>
    <property type="match status" value="1"/>
</dbReference>
<feature type="transmembrane region" description="Helical" evidence="7">
    <location>
        <begin position="118"/>
        <end position="136"/>
    </location>
</feature>
<dbReference type="NCBIfam" id="NF005141">
    <property type="entry name" value="PRK06590.1"/>
    <property type="match status" value="1"/>
</dbReference>
<keyword evidence="3 6" id="KW-0812">Transmembrane</keyword>
<gene>
    <name evidence="10" type="primary">nuoL</name>
    <name evidence="10" type="ORF">E2980_06180</name>
</gene>
<evidence type="ECO:0000259" key="8">
    <source>
        <dbReference type="Pfam" id="PF00361"/>
    </source>
</evidence>
<dbReference type="RefSeq" id="WP_135151279.1">
    <property type="nucleotide sequence ID" value="NZ_SOMN01000005.1"/>
</dbReference>
<feature type="transmembrane region" description="Helical" evidence="7">
    <location>
        <begin position="599"/>
        <end position="618"/>
    </location>
</feature>
<feature type="domain" description="NADH:quinone oxidoreductase/Mrp antiporter transmembrane" evidence="8">
    <location>
        <begin position="136"/>
        <end position="429"/>
    </location>
</feature>
<proteinExistence type="inferred from homology"/>
<dbReference type="PANTHER" id="PTHR42829:SF2">
    <property type="entry name" value="NADH-UBIQUINONE OXIDOREDUCTASE CHAIN 5"/>
    <property type="match status" value="1"/>
</dbReference>
<feature type="transmembrane region" description="Helical" evidence="7">
    <location>
        <begin position="338"/>
        <end position="360"/>
    </location>
</feature>
<evidence type="ECO:0000313" key="11">
    <source>
        <dbReference type="Proteomes" id="UP000297900"/>
    </source>
</evidence>
<dbReference type="AlphaFoldDB" id="A0A4Y8M3G1"/>
<dbReference type="InterPro" id="IPR018393">
    <property type="entry name" value="NADHpl_OxRdtase_5_subgr"/>
</dbReference>
<dbReference type="NCBIfam" id="TIGR01974">
    <property type="entry name" value="NDH_I_L"/>
    <property type="match status" value="1"/>
</dbReference>
<sequence>MSTFFAEYAWLVPVFPFVAFTVLTAMGKGLKKAGAWIGTAGTFASLVLSLCIAAERLSGDSPDYSNQMDWIQIGSLKLTAGFEVTNLSTLMLVVVTLVGFLVNVYSQGYMKNDERISTFFAYVALFTSSMLGLVLSDNLLTFYIFWELVGVCSFLLVGFWFQKPEAKAAAKKAFIVTRIGDLGLFVALLLLFWYMPGHALDFTSIHNVFNDSQGGAISTGITTLIALLIFLGAVGKSGQFPLHVWLPDAMEGPTPISALIHAATMVAAGVFLVARTFDIFEASQVAMSTVAIIGVFTAIFAATIGMAQNDIKRILAYSTVSQLGYMMLALGVGSVTGAMFHLFTHAFFKALLFLGAGSVIHSVHTQDIREMGGLGGKMKITAWTFGLGALALSGIPPFSGFWSKDAILTAAFDKAPILFVVGAITAFFTALYMARLYFLVFMGKPREGQHAKESPAVMTIPLVILAVLATIAGFVETPFNGWFGHWLLGGQEEHQASGLVMVISAAVGLLGIYIGWLMYAKGTIRRDAVSSRVPGLVVLLERKYYIDEFYQFVFVKPLQGFGKALELFDDYVVDGIVRLSGHSVAALGRLNSRLQSGQVQAYALTALLGIIILILAIAGRRFW</sequence>
<dbReference type="GO" id="GO:0042773">
    <property type="term" value="P:ATP synthesis coupled electron transport"/>
    <property type="evidence" value="ECO:0007669"/>
    <property type="project" value="InterPro"/>
</dbReference>
<evidence type="ECO:0000256" key="5">
    <source>
        <dbReference type="ARBA" id="ARBA00023136"/>
    </source>
</evidence>
<feature type="transmembrane region" description="Helical" evidence="7">
    <location>
        <begin position="215"/>
        <end position="235"/>
    </location>
</feature>
<comment type="similarity">
    <text evidence="2">Belongs to the CPA3 antiporters (TC 2.A.63) subunit A family.</text>
</comment>
<evidence type="ECO:0000256" key="7">
    <source>
        <dbReference type="SAM" id="Phobius"/>
    </source>
</evidence>
<name>A0A4Y8M3G1_9BACL</name>
<feature type="transmembrane region" description="Helical" evidence="7">
    <location>
        <begin position="173"/>
        <end position="195"/>
    </location>
</feature>
<dbReference type="EMBL" id="SOMN01000005">
    <property type="protein sequence ID" value="TFE28978.1"/>
    <property type="molecule type" value="Genomic_DNA"/>
</dbReference>
<evidence type="ECO:0000256" key="4">
    <source>
        <dbReference type="ARBA" id="ARBA00022989"/>
    </source>
</evidence>
<evidence type="ECO:0000256" key="2">
    <source>
        <dbReference type="ARBA" id="ARBA00008483"/>
    </source>
</evidence>
<comment type="caution">
    <text evidence="10">The sequence shown here is derived from an EMBL/GenBank/DDBJ whole genome shotgun (WGS) entry which is preliminary data.</text>
</comment>
<feature type="domain" description="NADH-Ubiquinone oxidoreductase (complex I) chain 5 N-terminal" evidence="9">
    <location>
        <begin position="70"/>
        <end position="120"/>
    </location>
</feature>
<feature type="transmembrane region" description="Helical" evidence="7">
    <location>
        <begin position="33"/>
        <end position="55"/>
    </location>
</feature>
<dbReference type="PRINTS" id="PR01435">
    <property type="entry name" value="NPOXDRDTASE5"/>
</dbReference>
<feature type="transmembrane region" description="Helical" evidence="7">
    <location>
        <begin position="455"/>
        <end position="475"/>
    </location>
</feature>
<keyword evidence="5 7" id="KW-0472">Membrane</keyword>
<evidence type="ECO:0000313" key="10">
    <source>
        <dbReference type="EMBL" id="TFE28978.1"/>
    </source>
</evidence>
<feature type="transmembrane region" description="Helical" evidence="7">
    <location>
        <begin position="415"/>
        <end position="434"/>
    </location>
</feature>
<dbReference type="Gene3D" id="1.20.5.2700">
    <property type="match status" value="1"/>
</dbReference>
<dbReference type="GO" id="GO:0008137">
    <property type="term" value="F:NADH dehydrogenase (ubiquinone) activity"/>
    <property type="evidence" value="ECO:0007669"/>
    <property type="project" value="InterPro"/>
</dbReference>
<feature type="transmembrane region" description="Helical" evidence="7">
    <location>
        <begin position="6"/>
        <end position="26"/>
    </location>
</feature>
<organism evidence="10 11">
    <name type="scientific">Cohnella luojiensis</name>
    <dbReference type="NCBI Taxonomy" id="652876"/>
    <lineage>
        <taxon>Bacteria</taxon>
        <taxon>Bacillati</taxon>
        <taxon>Bacillota</taxon>
        <taxon>Bacilli</taxon>
        <taxon>Bacillales</taxon>
        <taxon>Paenibacillaceae</taxon>
        <taxon>Cohnella</taxon>
    </lineage>
</organism>
<dbReference type="GO" id="GO:0005886">
    <property type="term" value="C:plasma membrane"/>
    <property type="evidence" value="ECO:0007669"/>
    <property type="project" value="UniProtKB-SubCell"/>
</dbReference>
<dbReference type="InterPro" id="IPR001516">
    <property type="entry name" value="Proton_antipo_N"/>
</dbReference>
<comment type="subcellular location">
    <subcellularLocation>
        <location evidence="1">Cell membrane</location>
        <topology evidence="1">Multi-pass membrane protein</topology>
    </subcellularLocation>
    <subcellularLocation>
        <location evidence="6">Membrane</location>
        <topology evidence="6">Multi-pass membrane protein</topology>
    </subcellularLocation>
</comment>
<dbReference type="InterPro" id="IPR003945">
    <property type="entry name" value="NU5C-like"/>
</dbReference>
<dbReference type="InterPro" id="IPR001750">
    <property type="entry name" value="ND/Mrp_TM"/>
</dbReference>
<reference evidence="10 11" key="1">
    <citation type="submission" date="2019-03" db="EMBL/GenBank/DDBJ databases">
        <title>Cohnella endophytica sp. nov., a novel endophytic bacterium isolated from bark of Sonneratia apetala.</title>
        <authorList>
            <person name="Tuo L."/>
        </authorList>
    </citation>
    <scope>NUCLEOTIDE SEQUENCE [LARGE SCALE GENOMIC DNA]</scope>
    <source>
        <strain evidence="10 11">CCTCC AB 208254</strain>
    </source>
</reference>
<dbReference type="OrthoDB" id="9807568at2"/>
<feature type="transmembrane region" description="Helical" evidence="7">
    <location>
        <begin position="142"/>
        <end position="161"/>
    </location>
</feature>
<evidence type="ECO:0000256" key="1">
    <source>
        <dbReference type="ARBA" id="ARBA00004651"/>
    </source>
</evidence>
<keyword evidence="11" id="KW-1185">Reference proteome</keyword>
<dbReference type="Proteomes" id="UP000297900">
    <property type="component" value="Unassembled WGS sequence"/>
</dbReference>
<evidence type="ECO:0000256" key="3">
    <source>
        <dbReference type="ARBA" id="ARBA00022692"/>
    </source>
</evidence>
<dbReference type="GO" id="GO:0003954">
    <property type="term" value="F:NADH dehydrogenase activity"/>
    <property type="evidence" value="ECO:0007669"/>
    <property type="project" value="TreeGrafter"/>
</dbReference>
<evidence type="ECO:0000259" key="9">
    <source>
        <dbReference type="Pfam" id="PF00662"/>
    </source>
</evidence>